<protein>
    <submittedName>
        <fullName evidence="2">Uncharacterized protein</fullName>
    </submittedName>
</protein>
<feature type="compositionally biased region" description="Polar residues" evidence="1">
    <location>
        <begin position="43"/>
        <end position="54"/>
    </location>
</feature>
<proteinExistence type="predicted"/>
<evidence type="ECO:0000313" key="3">
    <source>
        <dbReference type="Proteomes" id="UP000799444"/>
    </source>
</evidence>
<feature type="region of interest" description="Disordered" evidence="1">
    <location>
        <begin position="43"/>
        <end position="79"/>
    </location>
</feature>
<gene>
    <name evidence="2" type="ORF">EJ04DRAFT_554759</name>
</gene>
<dbReference type="EMBL" id="ML996197">
    <property type="protein sequence ID" value="KAF2731342.1"/>
    <property type="molecule type" value="Genomic_DNA"/>
</dbReference>
<keyword evidence="3" id="KW-1185">Reference proteome</keyword>
<evidence type="ECO:0000256" key="1">
    <source>
        <dbReference type="SAM" id="MobiDB-lite"/>
    </source>
</evidence>
<dbReference type="Proteomes" id="UP000799444">
    <property type="component" value="Unassembled WGS sequence"/>
</dbReference>
<name>A0A9P4QPM4_9PLEO</name>
<dbReference type="AlphaFoldDB" id="A0A9P4QPM4"/>
<evidence type="ECO:0000313" key="2">
    <source>
        <dbReference type="EMBL" id="KAF2731342.1"/>
    </source>
</evidence>
<reference evidence="2" key="1">
    <citation type="journal article" date="2020" name="Stud. Mycol.">
        <title>101 Dothideomycetes genomes: a test case for predicting lifestyles and emergence of pathogens.</title>
        <authorList>
            <person name="Haridas S."/>
            <person name="Albert R."/>
            <person name="Binder M."/>
            <person name="Bloem J."/>
            <person name="Labutti K."/>
            <person name="Salamov A."/>
            <person name="Andreopoulos B."/>
            <person name="Baker S."/>
            <person name="Barry K."/>
            <person name="Bills G."/>
            <person name="Bluhm B."/>
            <person name="Cannon C."/>
            <person name="Castanera R."/>
            <person name="Culley D."/>
            <person name="Daum C."/>
            <person name="Ezra D."/>
            <person name="Gonzalez J."/>
            <person name="Henrissat B."/>
            <person name="Kuo A."/>
            <person name="Liang C."/>
            <person name="Lipzen A."/>
            <person name="Lutzoni F."/>
            <person name="Magnuson J."/>
            <person name="Mondo S."/>
            <person name="Nolan M."/>
            <person name="Ohm R."/>
            <person name="Pangilinan J."/>
            <person name="Park H.-J."/>
            <person name="Ramirez L."/>
            <person name="Alfaro M."/>
            <person name="Sun H."/>
            <person name="Tritt A."/>
            <person name="Yoshinaga Y."/>
            <person name="Zwiers L.-H."/>
            <person name="Turgeon B."/>
            <person name="Goodwin S."/>
            <person name="Spatafora J."/>
            <person name="Crous P."/>
            <person name="Grigoriev I."/>
        </authorList>
    </citation>
    <scope>NUCLEOTIDE SEQUENCE</scope>
    <source>
        <strain evidence="2">CBS 125425</strain>
    </source>
</reference>
<organism evidence="2 3">
    <name type="scientific">Polyplosphaeria fusca</name>
    <dbReference type="NCBI Taxonomy" id="682080"/>
    <lineage>
        <taxon>Eukaryota</taxon>
        <taxon>Fungi</taxon>
        <taxon>Dikarya</taxon>
        <taxon>Ascomycota</taxon>
        <taxon>Pezizomycotina</taxon>
        <taxon>Dothideomycetes</taxon>
        <taxon>Pleosporomycetidae</taxon>
        <taxon>Pleosporales</taxon>
        <taxon>Tetraplosphaeriaceae</taxon>
        <taxon>Polyplosphaeria</taxon>
    </lineage>
</organism>
<comment type="caution">
    <text evidence="2">The sequence shown here is derived from an EMBL/GenBank/DDBJ whole genome shotgun (WGS) entry which is preliminary data.</text>
</comment>
<accession>A0A9P4QPM4</accession>
<feature type="region of interest" description="Disordered" evidence="1">
    <location>
        <begin position="91"/>
        <end position="113"/>
    </location>
</feature>
<sequence>MGNAITHYHIIFWVNDTTAVKVSQAVMAPRRSICAASSTNVVTTASPQTKSTENAPARDMKLGRPTSHQITNARASRPTHVGITLRPNAACAATPQTPRRTHSLSESPALLHP</sequence>